<name>A0AAW3ZRU1_9GAMM</name>
<dbReference type="NCBIfam" id="NF005146">
    <property type="entry name" value="PRK06606.1"/>
    <property type="match status" value="1"/>
</dbReference>
<dbReference type="GO" id="GO:0008652">
    <property type="term" value="P:amino acid biosynthetic process"/>
    <property type="evidence" value="ECO:0007669"/>
    <property type="project" value="UniProtKB-KW"/>
</dbReference>
<evidence type="ECO:0000256" key="12">
    <source>
        <dbReference type="ARBA" id="ARBA00022898"/>
    </source>
</evidence>
<dbReference type="InterPro" id="IPR036038">
    <property type="entry name" value="Aminotransferase-like"/>
</dbReference>
<dbReference type="Gene3D" id="3.20.10.10">
    <property type="entry name" value="D-amino Acid Aminotransferase, subunit A, domain 2"/>
    <property type="match status" value="1"/>
</dbReference>
<dbReference type="PANTHER" id="PTHR42743:SF11">
    <property type="entry name" value="AMINODEOXYCHORISMATE LYASE"/>
    <property type="match status" value="1"/>
</dbReference>
<evidence type="ECO:0000256" key="14">
    <source>
        <dbReference type="ARBA" id="ARBA00048212"/>
    </source>
</evidence>
<evidence type="ECO:0000256" key="6">
    <source>
        <dbReference type="ARBA" id="ARBA00009320"/>
    </source>
</evidence>
<comment type="pathway">
    <text evidence="3 19">Amino-acid biosynthesis; L-isoleucine biosynthesis; L-isoleucine from 2-oxobutanoate: step 4/4.</text>
</comment>
<keyword evidence="11 19" id="KW-0808">Transferase</keyword>
<dbReference type="InterPro" id="IPR018300">
    <property type="entry name" value="Aminotrans_IV_CS"/>
</dbReference>
<dbReference type="RefSeq" id="WP_192030679.1">
    <property type="nucleotide sequence ID" value="NZ_JACYTR010000045.1"/>
</dbReference>
<dbReference type="InterPro" id="IPR050571">
    <property type="entry name" value="Class-IV_PLP-Dep_Aminotrnsfr"/>
</dbReference>
<keyword evidence="12 18" id="KW-0663">Pyridoxal phosphate</keyword>
<dbReference type="PANTHER" id="PTHR42743">
    <property type="entry name" value="AMINO-ACID AMINOTRANSFERASE"/>
    <property type="match status" value="1"/>
</dbReference>
<evidence type="ECO:0000256" key="1">
    <source>
        <dbReference type="ARBA" id="ARBA00001933"/>
    </source>
</evidence>
<accession>A0AAW3ZRU1</accession>
<dbReference type="SUPFAM" id="SSF56752">
    <property type="entry name" value="D-aminoacid aminotransferase-like PLP-dependent enzymes"/>
    <property type="match status" value="1"/>
</dbReference>
<evidence type="ECO:0000256" key="17">
    <source>
        <dbReference type="RuleBase" id="RU004106"/>
    </source>
</evidence>
<dbReference type="InterPro" id="IPR001544">
    <property type="entry name" value="Aminotrans_IV"/>
</dbReference>
<dbReference type="Pfam" id="PF01063">
    <property type="entry name" value="Aminotran_4"/>
    <property type="match status" value="1"/>
</dbReference>
<comment type="catalytic activity">
    <reaction evidence="15 19">
        <text>L-isoleucine + 2-oxoglutarate = (S)-3-methyl-2-oxopentanoate + L-glutamate</text>
        <dbReference type="Rhea" id="RHEA:24801"/>
        <dbReference type="ChEBI" id="CHEBI:16810"/>
        <dbReference type="ChEBI" id="CHEBI:29985"/>
        <dbReference type="ChEBI" id="CHEBI:35146"/>
        <dbReference type="ChEBI" id="CHEBI:58045"/>
        <dbReference type="EC" id="2.6.1.42"/>
    </reaction>
</comment>
<keyword evidence="13 19" id="KW-0100">Branched-chain amino acid biosynthesis</keyword>
<comment type="similarity">
    <text evidence="6 17">Belongs to the class-IV pyridoxal-phosphate-dependent aminotransferase family.</text>
</comment>
<dbReference type="CDD" id="cd01557">
    <property type="entry name" value="BCAT_beta_family"/>
    <property type="match status" value="1"/>
</dbReference>
<keyword evidence="21" id="KW-1185">Reference proteome</keyword>
<dbReference type="Gene3D" id="3.30.470.10">
    <property type="match status" value="1"/>
</dbReference>
<protein>
    <recommendedName>
        <fullName evidence="8 19">Branched-chain-amino-acid aminotransferase</fullName>
        <shortName evidence="19">BCAT</shortName>
        <ecNumber evidence="7 19">2.6.1.42</ecNumber>
    </recommendedName>
</protein>
<evidence type="ECO:0000256" key="4">
    <source>
        <dbReference type="ARBA" id="ARBA00004931"/>
    </source>
</evidence>
<evidence type="ECO:0000256" key="7">
    <source>
        <dbReference type="ARBA" id="ARBA00013053"/>
    </source>
</evidence>
<evidence type="ECO:0000256" key="18">
    <source>
        <dbReference type="RuleBase" id="RU004516"/>
    </source>
</evidence>
<dbReference type="InterPro" id="IPR005785">
    <property type="entry name" value="B_amino_transI"/>
</dbReference>
<comment type="pathway">
    <text evidence="5 19">Amino-acid biosynthesis; L-leucine biosynthesis; L-leucine from 3-methyl-2-oxobutanoate: step 4/4.</text>
</comment>
<dbReference type="AlphaFoldDB" id="A0AAW3ZRU1"/>
<evidence type="ECO:0000256" key="9">
    <source>
        <dbReference type="ARBA" id="ARBA00022576"/>
    </source>
</evidence>
<evidence type="ECO:0000256" key="19">
    <source>
        <dbReference type="RuleBase" id="RU364094"/>
    </source>
</evidence>
<dbReference type="FunFam" id="3.20.10.10:FF:000001">
    <property type="entry name" value="Branched-chain-amino-acid aminotransferase"/>
    <property type="match status" value="1"/>
</dbReference>
<evidence type="ECO:0000256" key="15">
    <source>
        <dbReference type="ARBA" id="ARBA00048798"/>
    </source>
</evidence>
<proteinExistence type="inferred from homology"/>
<reference evidence="20 21" key="1">
    <citation type="submission" date="2020-09" db="EMBL/GenBank/DDBJ databases">
        <title>Pseudoxanthomonas sp. CAU 1598 isolated from sand of Yaerae Beach.</title>
        <authorList>
            <person name="Kim W."/>
        </authorList>
    </citation>
    <scope>NUCLEOTIDE SEQUENCE [LARGE SCALE GENOMIC DNA]</scope>
    <source>
        <strain evidence="20 21">CAU 1598</strain>
    </source>
</reference>
<gene>
    <name evidence="19" type="primary">ilvE</name>
    <name evidence="20" type="ORF">IFO71_16055</name>
</gene>
<evidence type="ECO:0000256" key="11">
    <source>
        <dbReference type="ARBA" id="ARBA00022679"/>
    </source>
</evidence>
<dbReference type="PROSITE" id="PS00770">
    <property type="entry name" value="AA_TRANSFER_CLASS_4"/>
    <property type="match status" value="1"/>
</dbReference>
<dbReference type="GO" id="GO:0009082">
    <property type="term" value="P:branched-chain amino acid biosynthetic process"/>
    <property type="evidence" value="ECO:0007669"/>
    <property type="project" value="UniProtKB-KW"/>
</dbReference>
<dbReference type="GO" id="GO:0005829">
    <property type="term" value="C:cytosol"/>
    <property type="evidence" value="ECO:0007669"/>
    <property type="project" value="TreeGrafter"/>
</dbReference>
<evidence type="ECO:0000313" key="20">
    <source>
        <dbReference type="EMBL" id="MBD8527257.1"/>
    </source>
</evidence>
<dbReference type="InterPro" id="IPR033939">
    <property type="entry name" value="BCAT_family"/>
</dbReference>
<sequence>MKTSQYIWFNGELKPWQDATCHVMSHGLHYGSSVFEGIRCYHTEHGPAIFRLNDHIERLFESARIYRMGLHFNVGQIMQACRDVVRENGLKSAYLRPIAWRGVCGFGVAAPPNGPIDVAIAAIEFGAYLGEEGLRQGIDACVSSWNRAAPNTFPTAAKAGGNYLNSQLIAMEARANGFAEGIALASDGTLSEGSGENLFIVRKGVLYTPPAAASILVGITRDTVFELARDLGLKIVEQALPREMLYLADEIFMTGTAAEITPVRSVDRMPIGNGAGGPITAALQEKFFGLFDGRTADRWGWLDLVNAEANAEVKLEAVA</sequence>
<evidence type="ECO:0000256" key="5">
    <source>
        <dbReference type="ARBA" id="ARBA00005072"/>
    </source>
</evidence>
<evidence type="ECO:0000256" key="10">
    <source>
        <dbReference type="ARBA" id="ARBA00022605"/>
    </source>
</evidence>
<evidence type="ECO:0000313" key="21">
    <source>
        <dbReference type="Proteomes" id="UP000613768"/>
    </source>
</evidence>
<evidence type="ECO:0000256" key="8">
    <source>
        <dbReference type="ARBA" id="ARBA00018179"/>
    </source>
</evidence>
<organism evidence="20 21">
    <name type="scientific">Pseudomarimonas arenosa</name>
    <dbReference type="NCBI Taxonomy" id="2774145"/>
    <lineage>
        <taxon>Bacteria</taxon>
        <taxon>Pseudomonadati</taxon>
        <taxon>Pseudomonadota</taxon>
        <taxon>Gammaproteobacteria</taxon>
        <taxon>Lysobacterales</taxon>
        <taxon>Lysobacteraceae</taxon>
        <taxon>Pseudomarimonas</taxon>
    </lineage>
</organism>
<keyword evidence="9 19" id="KW-0032">Aminotransferase</keyword>
<dbReference type="EMBL" id="JACYTR010000045">
    <property type="protein sequence ID" value="MBD8527257.1"/>
    <property type="molecule type" value="Genomic_DNA"/>
</dbReference>
<evidence type="ECO:0000256" key="3">
    <source>
        <dbReference type="ARBA" id="ARBA00004824"/>
    </source>
</evidence>
<evidence type="ECO:0000256" key="2">
    <source>
        <dbReference type="ARBA" id="ARBA00003109"/>
    </source>
</evidence>
<dbReference type="GO" id="GO:0004084">
    <property type="term" value="F:branched-chain-amino-acid transaminase activity"/>
    <property type="evidence" value="ECO:0007669"/>
    <property type="project" value="UniProtKB-EC"/>
</dbReference>
<evidence type="ECO:0000256" key="16">
    <source>
        <dbReference type="ARBA" id="ARBA00049229"/>
    </source>
</evidence>
<dbReference type="InterPro" id="IPR043132">
    <property type="entry name" value="BCAT-like_C"/>
</dbReference>
<evidence type="ECO:0000256" key="13">
    <source>
        <dbReference type="ARBA" id="ARBA00023304"/>
    </source>
</evidence>
<comment type="function">
    <text evidence="2 19">Acts on leucine, isoleucine and valine.</text>
</comment>
<keyword evidence="10 19" id="KW-0028">Amino-acid biosynthesis</keyword>
<dbReference type="NCBIfam" id="TIGR01122">
    <property type="entry name" value="ilvE_I"/>
    <property type="match status" value="1"/>
</dbReference>
<dbReference type="InterPro" id="IPR043131">
    <property type="entry name" value="BCAT-like_N"/>
</dbReference>
<dbReference type="Proteomes" id="UP000613768">
    <property type="component" value="Unassembled WGS sequence"/>
</dbReference>
<comment type="catalytic activity">
    <reaction evidence="14 19">
        <text>L-valine + 2-oxoglutarate = 3-methyl-2-oxobutanoate + L-glutamate</text>
        <dbReference type="Rhea" id="RHEA:24813"/>
        <dbReference type="ChEBI" id="CHEBI:11851"/>
        <dbReference type="ChEBI" id="CHEBI:16810"/>
        <dbReference type="ChEBI" id="CHEBI:29985"/>
        <dbReference type="ChEBI" id="CHEBI:57762"/>
        <dbReference type="EC" id="2.6.1.42"/>
    </reaction>
</comment>
<comment type="catalytic activity">
    <reaction evidence="16 19">
        <text>L-leucine + 2-oxoglutarate = 4-methyl-2-oxopentanoate + L-glutamate</text>
        <dbReference type="Rhea" id="RHEA:18321"/>
        <dbReference type="ChEBI" id="CHEBI:16810"/>
        <dbReference type="ChEBI" id="CHEBI:17865"/>
        <dbReference type="ChEBI" id="CHEBI:29985"/>
        <dbReference type="ChEBI" id="CHEBI:57427"/>
        <dbReference type="EC" id="2.6.1.42"/>
    </reaction>
</comment>
<dbReference type="EC" id="2.6.1.42" evidence="7 19"/>
<comment type="caution">
    <text evidence="20">The sequence shown here is derived from an EMBL/GenBank/DDBJ whole genome shotgun (WGS) entry which is preliminary data.</text>
</comment>
<comment type="cofactor">
    <cofactor evidence="1 18">
        <name>pyridoxal 5'-phosphate</name>
        <dbReference type="ChEBI" id="CHEBI:597326"/>
    </cofactor>
</comment>
<comment type="pathway">
    <text evidence="4 19">Amino-acid biosynthesis; L-valine biosynthesis; L-valine from pyruvate: step 4/4.</text>
</comment>